<keyword evidence="1" id="KW-0472">Membrane</keyword>
<protein>
    <submittedName>
        <fullName evidence="2">Uncharacterized protein</fullName>
    </submittedName>
</protein>
<keyword evidence="1" id="KW-1133">Transmembrane helix</keyword>
<name>A0A1Z8AT42_9FLAO</name>
<proteinExistence type="predicted"/>
<organism evidence="2 3">
    <name type="scientific">Nonlabens dokdonensis</name>
    <dbReference type="NCBI Taxonomy" id="328515"/>
    <lineage>
        <taxon>Bacteria</taxon>
        <taxon>Pseudomonadati</taxon>
        <taxon>Bacteroidota</taxon>
        <taxon>Flavobacteriia</taxon>
        <taxon>Flavobacteriales</taxon>
        <taxon>Flavobacteriaceae</taxon>
        <taxon>Nonlabens</taxon>
    </lineage>
</organism>
<dbReference type="EMBL" id="MAAX01000145">
    <property type="protein sequence ID" value="OUS13348.1"/>
    <property type="molecule type" value="Genomic_DNA"/>
</dbReference>
<comment type="caution">
    <text evidence="2">The sequence shown here is derived from an EMBL/GenBank/DDBJ whole genome shotgun (WGS) entry which is preliminary data.</text>
</comment>
<sequence>MNPLDQFKNINASQKAIEAAMGSIAKLDWVNEMTKRIQYPTNIAAFGGALDILKSMHQHPGIESMNSISKVTSGIVPLLDWYKDNPLKNQMDGIITNHALLNQRLSSLSSLSSMYAENYVKPLNAIEVALRGISTDFLKNISFDDLDKAEEEYDLVEEATEAIVTQAESLQTFSDKYVTQESFEKFQRQLFDELQLISSKSKSEKAKAFIFQIMQIISFVVMIFSLYSDSHKMTNKELSEIIDDKFKSHQEHTNIKLDSILSQITKQRLATTDVNLRVNNKKRAAIKGIVKKGQLISVIETRHKYLLIYYIDQETGEPKSGFVFKKYFEKID</sequence>
<reference evidence="3" key="1">
    <citation type="journal article" date="2017" name="Proc. Natl. Acad. Sci. U.S.A.">
        <title>Simulation of Deepwater Horizon oil plume reveals substrate specialization within a complex community of hydrocarbon-degraders.</title>
        <authorList>
            <person name="Hu P."/>
            <person name="Dubinsky E.A."/>
            <person name="Probst A.J."/>
            <person name="Wang J."/>
            <person name="Sieber C.M.K."/>
            <person name="Tom L.M."/>
            <person name="Gardinali P."/>
            <person name="Banfield J.F."/>
            <person name="Atlas R.M."/>
            <person name="Andersen G.L."/>
        </authorList>
    </citation>
    <scope>NUCLEOTIDE SEQUENCE [LARGE SCALE GENOMIC DNA]</scope>
</reference>
<gene>
    <name evidence="2" type="ORF">A9Q93_09370</name>
</gene>
<dbReference type="RefSeq" id="WP_303687162.1">
    <property type="nucleotide sequence ID" value="NZ_MAAX01000145.1"/>
</dbReference>
<keyword evidence="1" id="KW-0812">Transmembrane</keyword>
<feature type="transmembrane region" description="Helical" evidence="1">
    <location>
        <begin position="208"/>
        <end position="227"/>
    </location>
</feature>
<accession>A0A1Z8AT42</accession>
<evidence type="ECO:0000313" key="2">
    <source>
        <dbReference type="EMBL" id="OUS13348.1"/>
    </source>
</evidence>
<evidence type="ECO:0000313" key="3">
    <source>
        <dbReference type="Proteomes" id="UP000196102"/>
    </source>
</evidence>
<dbReference type="Proteomes" id="UP000196102">
    <property type="component" value="Unassembled WGS sequence"/>
</dbReference>
<dbReference type="AlphaFoldDB" id="A0A1Z8AT42"/>
<evidence type="ECO:0000256" key="1">
    <source>
        <dbReference type="SAM" id="Phobius"/>
    </source>
</evidence>